<dbReference type="EMBL" id="JAGFNK010000002">
    <property type="protein sequence ID" value="KAI9513234.1"/>
    <property type="molecule type" value="Genomic_DNA"/>
</dbReference>
<name>A0ACC0UQ62_9AGAM</name>
<organism evidence="1 2">
    <name type="scientific">Russula earlei</name>
    <dbReference type="NCBI Taxonomy" id="71964"/>
    <lineage>
        <taxon>Eukaryota</taxon>
        <taxon>Fungi</taxon>
        <taxon>Dikarya</taxon>
        <taxon>Basidiomycota</taxon>
        <taxon>Agaricomycotina</taxon>
        <taxon>Agaricomycetes</taxon>
        <taxon>Russulales</taxon>
        <taxon>Russulaceae</taxon>
        <taxon>Russula</taxon>
    </lineage>
</organism>
<reference evidence="1" key="1">
    <citation type="submission" date="2021-03" db="EMBL/GenBank/DDBJ databases">
        <title>Evolutionary priming and transition to the ectomycorrhizal habit in an iconic lineage of mushroom-forming fungi: is preadaptation a requirement?</title>
        <authorList>
            <consortium name="DOE Joint Genome Institute"/>
            <person name="Looney B.P."/>
            <person name="Miyauchi S."/>
            <person name="Morin E."/>
            <person name="Drula E."/>
            <person name="Courty P.E."/>
            <person name="Chicoki N."/>
            <person name="Fauchery L."/>
            <person name="Kohler A."/>
            <person name="Kuo A."/>
            <person name="LaButti K."/>
            <person name="Pangilinan J."/>
            <person name="Lipzen A."/>
            <person name="Riley R."/>
            <person name="Andreopoulos W."/>
            <person name="He G."/>
            <person name="Johnson J."/>
            <person name="Barry K.W."/>
            <person name="Grigoriev I.V."/>
            <person name="Nagy L."/>
            <person name="Hibbett D."/>
            <person name="Henrissat B."/>
            <person name="Matheny P.B."/>
            <person name="Labbe J."/>
            <person name="Martin A.F."/>
        </authorList>
    </citation>
    <scope>NUCLEOTIDE SEQUENCE</scope>
    <source>
        <strain evidence="1">BPL698</strain>
    </source>
</reference>
<sequence length="125" mass="13114">MYKSPSPPTSSGVSDHSTESYFKEVDSSPPADSSTYQVDDSSDKVQRPHKPPSGAYSQAGVGSEEYRMVDKQTFCDPPSGGGAAGKKSRYVGKNQWVSEKGGGTNQPGEGPEGSGVAGRRPEGKQ</sequence>
<accession>A0ACC0UQ62</accession>
<gene>
    <name evidence="1" type="ORF">F5148DRAFT_972122</name>
</gene>
<keyword evidence="2" id="KW-1185">Reference proteome</keyword>
<comment type="caution">
    <text evidence="1">The sequence shown here is derived from an EMBL/GenBank/DDBJ whole genome shotgun (WGS) entry which is preliminary data.</text>
</comment>
<protein>
    <submittedName>
        <fullName evidence="1">Uncharacterized protein</fullName>
    </submittedName>
</protein>
<proteinExistence type="predicted"/>
<evidence type="ECO:0000313" key="1">
    <source>
        <dbReference type="EMBL" id="KAI9513234.1"/>
    </source>
</evidence>
<dbReference type="Proteomes" id="UP001207468">
    <property type="component" value="Unassembled WGS sequence"/>
</dbReference>
<evidence type="ECO:0000313" key="2">
    <source>
        <dbReference type="Proteomes" id="UP001207468"/>
    </source>
</evidence>